<gene>
    <name evidence="2" type="ORF">AK812_SmicGene3359</name>
</gene>
<feature type="region of interest" description="Disordered" evidence="1">
    <location>
        <begin position="1"/>
        <end position="44"/>
    </location>
</feature>
<feature type="compositionally biased region" description="Basic and acidic residues" evidence="1">
    <location>
        <begin position="17"/>
        <end position="40"/>
    </location>
</feature>
<protein>
    <submittedName>
        <fullName evidence="2">Uncharacterized protein</fullName>
    </submittedName>
</protein>
<dbReference type="AlphaFoldDB" id="A0A1Q9EZ54"/>
<dbReference type="OrthoDB" id="10356804at2759"/>
<evidence type="ECO:0000256" key="1">
    <source>
        <dbReference type="SAM" id="MobiDB-lite"/>
    </source>
</evidence>
<comment type="caution">
    <text evidence="2">The sequence shown here is derived from an EMBL/GenBank/DDBJ whole genome shotgun (WGS) entry which is preliminary data.</text>
</comment>
<sequence length="164" mass="17361">MAAASSLAFGSAGGRRKVPDERSASGSEESRRVRGPDKSTQDCGEMLIKGKRRFVLVAAASGLAEDATGDPKPDPDEDNLRPKTFYQFQVVQISNRPDFPPSLTGQALEVEQGDAFGSNAAGVEFNPPVQKRGNELCLGSTDDTIVIIIPIVAVISASIIMEPS</sequence>
<evidence type="ECO:0000313" key="2">
    <source>
        <dbReference type="EMBL" id="OLQ12681.1"/>
    </source>
</evidence>
<keyword evidence="3" id="KW-1185">Reference proteome</keyword>
<evidence type="ECO:0000313" key="3">
    <source>
        <dbReference type="Proteomes" id="UP000186817"/>
    </source>
</evidence>
<organism evidence="2 3">
    <name type="scientific">Symbiodinium microadriaticum</name>
    <name type="common">Dinoflagellate</name>
    <name type="synonym">Zooxanthella microadriatica</name>
    <dbReference type="NCBI Taxonomy" id="2951"/>
    <lineage>
        <taxon>Eukaryota</taxon>
        <taxon>Sar</taxon>
        <taxon>Alveolata</taxon>
        <taxon>Dinophyceae</taxon>
        <taxon>Suessiales</taxon>
        <taxon>Symbiodiniaceae</taxon>
        <taxon>Symbiodinium</taxon>
    </lineage>
</organism>
<dbReference type="EMBL" id="LSRX01000039">
    <property type="protein sequence ID" value="OLQ12681.1"/>
    <property type="molecule type" value="Genomic_DNA"/>
</dbReference>
<accession>A0A1Q9EZ54</accession>
<proteinExistence type="predicted"/>
<name>A0A1Q9EZ54_SYMMI</name>
<reference evidence="2 3" key="1">
    <citation type="submission" date="2016-02" db="EMBL/GenBank/DDBJ databases">
        <title>Genome analysis of coral dinoflagellate symbionts highlights evolutionary adaptations to a symbiotic lifestyle.</title>
        <authorList>
            <person name="Aranda M."/>
            <person name="Li Y."/>
            <person name="Liew Y.J."/>
            <person name="Baumgarten S."/>
            <person name="Simakov O."/>
            <person name="Wilson M."/>
            <person name="Piel J."/>
            <person name="Ashoor H."/>
            <person name="Bougouffa S."/>
            <person name="Bajic V.B."/>
            <person name="Ryu T."/>
            <person name="Ravasi T."/>
            <person name="Bayer T."/>
            <person name="Micklem G."/>
            <person name="Kim H."/>
            <person name="Bhak J."/>
            <person name="Lajeunesse T.C."/>
            <person name="Voolstra C.R."/>
        </authorList>
    </citation>
    <scope>NUCLEOTIDE SEQUENCE [LARGE SCALE GENOMIC DNA]</scope>
    <source>
        <strain evidence="2 3">CCMP2467</strain>
    </source>
</reference>
<dbReference type="Proteomes" id="UP000186817">
    <property type="component" value="Unassembled WGS sequence"/>
</dbReference>
<feature type="compositionally biased region" description="Low complexity" evidence="1">
    <location>
        <begin position="1"/>
        <end position="10"/>
    </location>
</feature>